<keyword evidence="4" id="KW-1185">Reference proteome</keyword>
<keyword evidence="1" id="KW-1133">Transmembrane helix</keyword>
<dbReference type="InterPro" id="IPR024981">
    <property type="entry name" value="DUF3887"/>
</dbReference>
<evidence type="ECO:0000259" key="2">
    <source>
        <dbReference type="Pfam" id="PF13026"/>
    </source>
</evidence>
<dbReference type="Gene3D" id="3.10.450.590">
    <property type="match status" value="1"/>
</dbReference>
<keyword evidence="1" id="KW-0812">Transmembrane</keyword>
<evidence type="ECO:0000313" key="4">
    <source>
        <dbReference type="Proteomes" id="UP001154420"/>
    </source>
</evidence>
<dbReference type="Pfam" id="PF13026">
    <property type="entry name" value="DUF3887"/>
    <property type="match status" value="1"/>
</dbReference>
<organism evidence="3 4">
    <name type="scientific">Parablautia muri</name>
    <dbReference type="NCBI Taxonomy" id="2320879"/>
    <lineage>
        <taxon>Bacteria</taxon>
        <taxon>Bacillati</taxon>
        <taxon>Bacillota</taxon>
        <taxon>Clostridia</taxon>
        <taxon>Lachnospirales</taxon>
        <taxon>Lachnospiraceae</taxon>
        <taxon>Parablautia</taxon>
    </lineage>
</organism>
<evidence type="ECO:0000313" key="3">
    <source>
        <dbReference type="EMBL" id="NBJ93797.1"/>
    </source>
</evidence>
<dbReference type="Proteomes" id="UP001154420">
    <property type="component" value="Unassembled WGS sequence"/>
</dbReference>
<feature type="domain" description="DUF3887" evidence="2">
    <location>
        <begin position="122"/>
        <end position="211"/>
    </location>
</feature>
<sequence length="215" mass="24789">MNAERYVKAIARKIKCNGEKKKEIKKQLLMDIHLRLKQGERLEDIISQMGTVKEIAEGFNENIPLEEQKRYVRNQVLKIVIPIVVILVLLIVFVFWMLPKSFDIEQSKYFSKEQVEAAMKETVALLDAEDYAALQEGAIPQMESILNAETMNDAKKLLSDDWGERKQFGAVYMVELVQGSRHYAVGEIVVTYENVSATYRLTYNEDMCLTGIYVR</sequence>
<accession>A0A9X5BHM7</accession>
<protein>
    <submittedName>
        <fullName evidence="3">DUF3887 domain-containing protein</fullName>
    </submittedName>
</protein>
<reference evidence="3" key="1">
    <citation type="submission" date="2018-09" db="EMBL/GenBank/DDBJ databases">
        <title>Murine metabolic-syndrome-specific gut microbial biobank.</title>
        <authorList>
            <person name="Liu C."/>
        </authorList>
    </citation>
    <scope>NUCLEOTIDE SEQUENCE</scope>
    <source>
        <strain evidence="3">D42-62</strain>
    </source>
</reference>
<dbReference type="AlphaFoldDB" id="A0A9X5BHM7"/>
<proteinExistence type="predicted"/>
<dbReference type="RefSeq" id="WP_160560850.1">
    <property type="nucleotide sequence ID" value="NZ_QZDT01000024.1"/>
</dbReference>
<comment type="caution">
    <text evidence="3">The sequence shown here is derived from an EMBL/GenBank/DDBJ whole genome shotgun (WGS) entry which is preliminary data.</text>
</comment>
<dbReference type="OrthoDB" id="3174034at2"/>
<name>A0A9X5BHM7_9FIRM</name>
<feature type="transmembrane region" description="Helical" evidence="1">
    <location>
        <begin position="79"/>
        <end position="98"/>
    </location>
</feature>
<dbReference type="EMBL" id="QZDT01000024">
    <property type="protein sequence ID" value="NBJ93797.1"/>
    <property type="molecule type" value="Genomic_DNA"/>
</dbReference>
<keyword evidence="1" id="KW-0472">Membrane</keyword>
<gene>
    <name evidence="3" type="ORF">D5281_14625</name>
</gene>
<evidence type="ECO:0000256" key="1">
    <source>
        <dbReference type="SAM" id="Phobius"/>
    </source>
</evidence>